<feature type="compositionally biased region" description="Polar residues" evidence="1">
    <location>
        <begin position="245"/>
        <end position="257"/>
    </location>
</feature>
<dbReference type="RefSeq" id="XP_018733504.1">
    <property type="nucleotide sequence ID" value="XM_018880855.1"/>
</dbReference>
<dbReference type="InterPro" id="IPR007699">
    <property type="entry name" value="SGS_dom"/>
</dbReference>
<feature type="domain" description="SGS" evidence="2">
    <location>
        <begin position="196"/>
        <end position="278"/>
    </location>
</feature>
<protein>
    <submittedName>
        <fullName evidence="4">Sgt1p</fullName>
    </submittedName>
</protein>
<dbReference type="Pfam" id="PF05002">
    <property type="entry name" value="SGS"/>
    <property type="match status" value="1"/>
</dbReference>
<evidence type="ECO:0000313" key="4">
    <source>
        <dbReference type="EMBL" id="ANB11027.1"/>
    </source>
</evidence>
<name>A0A161HGP4_9ASCO</name>
<dbReference type="InterPro" id="IPR008978">
    <property type="entry name" value="HSP20-like_chaperone"/>
</dbReference>
<dbReference type="AlphaFoldDB" id="A0A161HGP4"/>
<accession>A0A161HGP4</accession>
<evidence type="ECO:0000256" key="1">
    <source>
        <dbReference type="SAM" id="MobiDB-lite"/>
    </source>
</evidence>
<dbReference type="PANTHER" id="PTHR45862">
    <property type="entry name" value="PROTEIN SGT1 HOMOLOG"/>
    <property type="match status" value="1"/>
</dbReference>
<feature type="region of interest" description="Disordered" evidence="1">
    <location>
        <begin position="241"/>
        <end position="278"/>
    </location>
</feature>
<dbReference type="OrthoDB" id="1898560at2759"/>
<feature type="region of interest" description="Disordered" evidence="1">
    <location>
        <begin position="28"/>
        <end position="59"/>
    </location>
</feature>
<feature type="compositionally biased region" description="Polar residues" evidence="1">
    <location>
        <begin position="48"/>
        <end position="57"/>
    </location>
</feature>
<sequence>MKIQSHLKSVEDEDDLIVSIQDIPKIQDLSDDESGRKEVEKALDVQPEKQSGISVSTPEYPAPDTVRHDWFQMGNKCDVSIFIKNSPKEDVTVEFTESSATIKFPLASGQLYEYNIGPFSHEIEPSKSTCKVFSTKIELGIVKKVNTSWATLLSPEGERPLNNKVPLSLDEMRTALEKTAKDSSNSSSEASTTNSTRPLVPSFEKNWEKMAAEALGDEEQQPDDFFKQLYGNADDDTRKAMLKSYTESGGTTLSTNWEDVKKAPVPVSPPSGMEAKKF</sequence>
<evidence type="ECO:0000313" key="5">
    <source>
        <dbReference type="Proteomes" id="UP000189580"/>
    </source>
</evidence>
<reference evidence="4 5" key="1">
    <citation type="submission" date="2016-02" db="EMBL/GenBank/DDBJ databases">
        <title>Complete genome sequence and transcriptome regulation of the pentose utilising yeast Sugiyamaella lignohabitans.</title>
        <authorList>
            <person name="Bellasio M."/>
            <person name="Peymann A."/>
            <person name="Valli M."/>
            <person name="Sipitzky M."/>
            <person name="Graf A."/>
            <person name="Sauer M."/>
            <person name="Marx H."/>
            <person name="Mattanovich D."/>
        </authorList>
    </citation>
    <scope>NUCLEOTIDE SEQUENCE [LARGE SCALE GENOMIC DNA]</scope>
    <source>
        <strain evidence="4 5">CBS 10342</strain>
    </source>
</reference>
<dbReference type="KEGG" id="slb:AWJ20_3823"/>
<evidence type="ECO:0000259" key="3">
    <source>
        <dbReference type="PROSITE" id="PS51203"/>
    </source>
</evidence>
<dbReference type="Gene3D" id="2.60.40.790">
    <property type="match status" value="1"/>
</dbReference>
<evidence type="ECO:0000259" key="2">
    <source>
        <dbReference type="PROSITE" id="PS51048"/>
    </source>
</evidence>
<dbReference type="Pfam" id="PF04969">
    <property type="entry name" value="CS"/>
    <property type="match status" value="1"/>
</dbReference>
<dbReference type="Proteomes" id="UP000189580">
    <property type="component" value="Chromosome c"/>
</dbReference>
<feature type="domain" description="CS" evidence="3">
    <location>
        <begin position="63"/>
        <end position="153"/>
    </location>
</feature>
<gene>
    <name evidence="4" type="primary">SGT1</name>
    <name evidence="4" type="ORF">AWJ20_3823</name>
</gene>
<dbReference type="InterPro" id="IPR044563">
    <property type="entry name" value="Sgt1-like"/>
</dbReference>
<dbReference type="PROSITE" id="PS51048">
    <property type="entry name" value="SGS"/>
    <property type="match status" value="1"/>
</dbReference>
<keyword evidence="5" id="KW-1185">Reference proteome</keyword>
<feature type="compositionally biased region" description="Basic and acidic residues" evidence="1">
    <location>
        <begin position="33"/>
        <end position="47"/>
    </location>
</feature>
<organism evidence="4 5">
    <name type="scientific">Sugiyamaella lignohabitans</name>
    <dbReference type="NCBI Taxonomy" id="796027"/>
    <lineage>
        <taxon>Eukaryota</taxon>
        <taxon>Fungi</taxon>
        <taxon>Dikarya</taxon>
        <taxon>Ascomycota</taxon>
        <taxon>Saccharomycotina</taxon>
        <taxon>Dipodascomycetes</taxon>
        <taxon>Dipodascales</taxon>
        <taxon>Trichomonascaceae</taxon>
        <taxon>Sugiyamaella</taxon>
    </lineage>
</organism>
<feature type="region of interest" description="Disordered" evidence="1">
    <location>
        <begin position="178"/>
        <end position="201"/>
    </location>
</feature>
<dbReference type="GO" id="GO:0051087">
    <property type="term" value="F:protein-folding chaperone binding"/>
    <property type="evidence" value="ECO:0007669"/>
    <property type="project" value="InterPro"/>
</dbReference>
<dbReference type="GeneID" id="30035887"/>
<feature type="compositionally biased region" description="Low complexity" evidence="1">
    <location>
        <begin position="182"/>
        <end position="196"/>
    </location>
</feature>
<proteinExistence type="predicted"/>
<dbReference type="PROSITE" id="PS51203">
    <property type="entry name" value="CS"/>
    <property type="match status" value="1"/>
</dbReference>
<dbReference type="EMBL" id="CP014500">
    <property type="protein sequence ID" value="ANB11027.1"/>
    <property type="molecule type" value="Genomic_DNA"/>
</dbReference>
<dbReference type="CDD" id="cd06466">
    <property type="entry name" value="p23_CS_SGT1_like"/>
    <property type="match status" value="1"/>
</dbReference>
<dbReference type="SUPFAM" id="SSF49764">
    <property type="entry name" value="HSP20-like chaperones"/>
    <property type="match status" value="1"/>
</dbReference>
<dbReference type="InterPro" id="IPR007052">
    <property type="entry name" value="CS_dom"/>
</dbReference>